<dbReference type="EMBL" id="JAOCAE010000006">
    <property type="protein sequence ID" value="MDH1236487.1"/>
    <property type="molecule type" value="Genomic_DNA"/>
</dbReference>
<dbReference type="InterPro" id="IPR019701">
    <property type="entry name" value="Phage_P22_NinX"/>
</dbReference>
<dbReference type="Pfam" id="PF10765">
    <property type="entry name" value="Phage_P22_NinX"/>
    <property type="match status" value="1"/>
</dbReference>
<protein>
    <submittedName>
        <fullName evidence="1">DUF2591 domain-containing protein</fullName>
    </submittedName>
</protein>
<dbReference type="AlphaFoldDB" id="A0AA42TEQ1"/>
<reference evidence="1" key="1">
    <citation type="submission" date="2022-09" db="EMBL/GenBank/DDBJ databases">
        <title>Intensive care unit water sources are persistently colonized with multi-drug resistant bacteria and are the site of extensive horizontal gene transfer of antibiotic resistance genes.</title>
        <authorList>
            <person name="Diorio-Toth L."/>
        </authorList>
    </citation>
    <scope>NUCLEOTIDE SEQUENCE</scope>
    <source>
        <strain evidence="1">GD03947</strain>
    </source>
</reference>
<proteinExistence type="predicted"/>
<organism evidence="1 2">
    <name type="scientific">Stutzerimonas stutzeri</name>
    <name type="common">Pseudomonas stutzeri</name>
    <dbReference type="NCBI Taxonomy" id="316"/>
    <lineage>
        <taxon>Bacteria</taxon>
        <taxon>Pseudomonadati</taxon>
        <taxon>Pseudomonadota</taxon>
        <taxon>Gammaproteobacteria</taxon>
        <taxon>Pseudomonadales</taxon>
        <taxon>Pseudomonadaceae</taxon>
        <taxon>Stutzerimonas</taxon>
    </lineage>
</organism>
<comment type="caution">
    <text evidence="1">The sequence shown here is derived from an EMBL/GenBank/DDBJ whole genome shotgun (WGS) entry which is preliminary data.</text>
</comment>
<sequence length="118" mass="13113">MTLVEVKTTELIGPALDWAVAKAEGYDEGWLLRQMNNPNPATRAIPAYSTDWSQGGPLIEQYRMHICPIVYDGIGMTQCWIDSCDNRFIDSTPLIAAMRCLVVAKLGDTVQIPSELIQ</sequence>
<evidence type="ECO:0000313" key="2">
    <source>
        <dbReference type="Proteomes" id="UP001158500"/>
    </source>
</evidence>
<dbReference type="Proteomes" id="UP001158500">
    <property type="component" value="Unassembled WGS sequence"/>
</dbReference>
<gene>
    <name evidence="1" type="ORF">N5C32_10600</name>
</gene>
<dbReference type="RefSeq" id="WP_279641399.1">
    <property type="nucleotide sequence ID" value="NZ_JAOCAE010000006.1"/>
</dbReference>
<name>A0AA42TEQ1_STUST</name>
<evidence type="ECO:0000313" key="1">
    <source>
        <dbReference type="EMBL" id="MDH1236487.1"/>
    </source>
</evidence>
<accession>A0AA42TEQ1</accession>